<feature type="region of interest" description="Disordered" evidence="1">
    <location>
        <begin position="1075"/>
        <end position="1096"/>
    </location>
</feature>
<name>A0A8J9V6U7_9NEOP</name>
<feature type="compositionally biased region" description="Pro residues" evidence="1">
    <location>
        <begin position="1079"/>
        <end position="1089"/>
    </location>
</feature>
<proteinExistence type="predicted"/>
<feature type="compositionally biased region" description="Polar residues" evidence="1">
    <location>
        <begin position="150"/>
        <end position="168"/>
    </location>
</feature>
<dbReference type="GO" id="GO:0008017">
    <property type="term" value="F:microtubule binding"/>
    <property type="evidence" value="ECO:0007669"/>
    <property type="project" value="InterPro"/>
</dbReference>
<dbReference type="PANTHER" id="PTHR13958:SF3">
    <property type="entry name" value="CAP-GLY DOMAIN-CONTAINING PROTEIN-RELATED"/>
    <property type="match status" value="1"/>
</dbReference>
<organism evidence="2 3">
    <name type="scientific">Brenthis ino</name>
    <name type="common">lesser marbled fritillary</name>
    <dbReference type="NCBI Taxonomy" id="405034"/>
    <lineage>
        <taxon>Eukaryota</taxon>
        <taxon>Metazoa</taxon>
        <taxon>Ecdysozoa</taxon>
        <taxon>Arthropoda</taxon>
        <taxon>Hexapoda</taxon>
        <taxon>Insecta</taxon>
        <taxon>Pterygota</taxon>
        <taxon>Neoptera</taxon>
        <taxon>Endopterygota</taxon>
        <taxon>Lepidoptera</taxon>
        <taxon>Glossata</taxon>
        <taxon>Ditrysia</taxon>
        <taxon>Papilionoidea</taxon>
        <taxon>Nymphalidae</taxon>
        <taxon>Heliconiinae</taxon>
        <taxon>Argynnini</taxon>
        <taxon>Brenthis</taxon>
    </lineage>
</organism>
<feature type="region of interest" description="Disordered" evidence="1">
    <location>
        <begin position="133"/>
        <end position="169"/>
    </location>
</feature>
<reference evidence="2" key="1">
    <citation type="submission" date="2021-12" db="EMBL/GenBank/DDBJ databases">
        <authorList>
            <person name="Martin H S."/>
        </authorList>
    </citation>
    <scope>NUCLEOTIDE SEQUENCE</scope>
</reference>
<evidence type="ECO:0000313" key="2">
    <source>
        <dbReference type="EMBL" id="CAH0716438.1"/>
    </source>
</evidence>
<dbReference type="InterPro" id="IPR028750">
    <property type="entry name" value="CEP350/CC187"/>
</dbReference>
<gene>
    <name evidence="2" type="ORF">BINO364_LOCUS3205</name>
</gene>
<feature type="non-terminal residue" evidence="2">
    <location>
        <position position="1255"/>
    </location>
</feature>
<feature type="compositionally biased region" description="Low complexity" evidence="1">
    <location>
        <begin position="987"/>
        <end position="1034"/>
    </location>
</feature>
<dbReference type="OrthoDB" id="306254at2759"/>
<evidence type="ECO:0000256" key="1">
    <source>
        <dbReference type="SAM" id="MobiDB-lite"/>
    </source>
</evidence>
<evidence type="ECO:0000313" key="3">
    <source>
        <dbReference type="Proteomes" id="UP000838878"/>
    </source>
</evidence>
<feature type="compositionally biased region" description="Basic and acidic residues" evidence="1">
    <location>
        <begin position="133"/>
        <end position="142"/>
    </location>
</feature>
<dbReference type="GO" id="GO:0034453">
    <property type="term" value="P:microtubule anchoring"/>
    <property type="evidence" value="ECO:0007669"/>
    <property type="project" value="InterPro"/>
</dbReference>
<accession>A0A8J9V6U7</accession>
<dbReference type="PANTHER" id="PTHR13958">
    <property type="entry name" value="CENTROSOME-ASSOCIATED PROTEIN 350"/>
    <property type="match status" value="1"/>
</dbReference>
<sequence length="1255" mass="143216">MDASASKRDAEINNLLGLYLEIDNLSYPSHMKQNKSVIKYTRIPDFDENSRVSWPQKSYSLEPRLRRIVMIEEPRLETNRSLKSQVALPSRKMSSDICKRQVIAIEEDVYSLHPKFSQNVRKPHQKMINRAIETDSKEEKQSSQRKLSKLNYSSRSYKGSSKTTVTTNNDKKEAIVSKTGNKYNTFTKGDNETRSYNKSIRSNEIARSGRNSNVSSKLNINKRLLTTAKEVEKENSSIKNKVKDNFRKSSQKRTVSEKTKSNKSSLIYNHNKVMDFNGVQGLHQPVSVIHVPLDVKPEKHDRATAMSPEILNINENNLSMVDSSVQVINNTNFNDVMIETDLWPKKVDQVTEIDENCLYNKSLDNVMKESFDSLDIPNVSLMNKRSDMPKEEVVDIVNNDNYIIETSPVNNCKRNKEKVIESHFHKNTSYIISRATLTYTTRQKIDFHVVGNNDVLQSHLSSRPYSYPLNVVSVFKQEMKKQESVEDRKQHYAKKDDDIRNIVNHTKDLTPINCSYVFDNHKLVKPSDIISTIKVNSSLLQRDYICEQFQRELNFIDSFFESLQYLESCSLTENSITEKKVENFINSGHDLSNIEFGSFLSKFEDEVNIDDTDTMASKNLCLLNLLIRDEQKRAKRILIVLKMREDALKDFTKSQILWLENKKKQDNIDISTLKKKQRGALLKLQQECGEMQRMRKALLSVLEKRKLALMKTKKNIELKLRSSLDLEQIILGKKKLRRSTSADRQVAPIKCFELSSSGCDDSTTSRPKSAPILLQNVSKSITSAEKYVQTGDSITTTSQIDQSTNTADENFVVVDGGYLNILFHNLSLPQIFSSGKQYEVNQEALKNIVQTSNMHHFNNNDIMIEELMEQIKDLDRSSTPSTARSLVEEFDQIYKGLAEEEKLKHNSEHNCNSVIEEVNDCAVQINQVQEESDKKRESDIVEDIDYRASDVPHVDVSCICEPLMVSVGTQASKSKENGESREVIRSVSGPLPVPAGAAAPSDDADVPSWLSQTSSLISQDDSSSLASSQPLCPSNSSLTSPVQFEAQELRRQQLEIEREIKALEQQQCQLLALREIPDKPPPPYTPPSEPKPKTPRNFTVDEIAEHRIKDIITESSSDFSLTDPFDVFVGDYCREAIEKQKLEKNEKYWDTCNFLPSKTPLNTEKFINKTVTDLKDVLTSVQPTIVSGVGARRSDHIDDILFAEWRRCEPEWTSLHADDVVVKNQVFESIFQKILTETIDEYKKTVVAPTKCSNK</sequence>
<evidence type="ECO:0008006" key="4">
    <source>
        <dbReference type="Google" id="ProtNLM"/>
    </source>
</evidence>
<dbReference type="AlphaFoldDB" id="A0A8J9V6U7"/>
<keyword evidence="3" id="KW-1185">Reference proteome</keyword>
<feature type="compositionally biased region" description="Basic and acidic residues" evidence="1">
    <location>
        <begin position="973"/>
        <end position="984"/>
    </location>
</feature>
<feature type="region of interest" description="Disordered" evidence="1">
    <location>
        <begin position="970"/>
        <end position="1039"/>
    </location>
</feature>
<dbReference type="EMBL" id="OV170231">
    <property type="protein sequence ID" value="CAH0716438.1"/>
    <property type="molecule type" value="Genomic_DNA"/>
</dbReference>
<protein>
    <recommendedName>
        <fullName evidence="4">Centrosome-associated protein 350</fullName>
    </recommendedName>
</protein>
<dbReference type="GO" id="GO:0005813">
    <property type="term" value="C:centrosome"/>
    <property type="evidence" value="ECO:0007669"/>
    <property type="project" value="InterPro"/>
</dbReference>
<dbReference type="Proteomes" id="UP000838878">
    <property type="component" value="Chromosome 11"/>
</dbReference>